<keyword evidence="1" id="KW-0378">Hydrolase</keyword>
<gene>
    <name evidence="1" type="primary">REX3</name>
    <name evidence="1" type="ORF">LOY88_003377</name>
</gene>
<keyword evidence="1" id="KW-0540">Nuclease</keyword>
<evidence type="ECO:0000313" key="1">
    <source>
        <dbReference type="EMBL" id="KAI2386822.1"/>
    </source>
</evidence>
<name>A0ACB8UWG5_9EURO</name>
<organism evidence="1">
    <name type="scientific">Ophidiomyces ophidiicola</name>
    <dbReference type="NCBI Taxonomy" id="1387563"/>
    <lineage>
        <taxon>Eukaryota</taxon>
        <taxon>Fungi</taxon>
        <taxon>Dikarya</taxon>
        <taxon>Ascomycota</taxon>
        <taxon>Pezizomycotina</taxon>
        <taxon>Eurotiomycetes</taxon>
        <taxon>Eurotiomycetidae</taxon>
        <taxon>Onygenales</taxon>
        <taxon>Onygenaceae</taxon>
        <taxon>Ophidiomyces</taxon>
    </lineage>
</organism>
<reference evidence="1" key="1">
    <citation type="journal article" date="2022" name="bioRxiv">
        <title>Population genetic analysis of Ophidiomyces ophidiicola, the causative agent of snake fungal disease, indicates recent introductions to the USA.</title>
        <authorList>
            <person name="Ladner J.T."/>
            <person name="Palmer J.M."/>
            <person name="Ettinger C.L."/>
            <person name="Stajich J.E."/>
            <person name="Farrell T.M."/>
            <person name="Glorioso B.M."/>
            <person name="Lawson B."/>
            <person name="Price S.J."/>
            <person name="Stengle A.G."/>
            <person name="Grear D.A."/>
            <person name="Lorch J.M."/>
        </authorList>
    </citation>
    <scope>NUCLEOTIDE SEQUENCE</scope>
    <source>
        <strain evidence="1">NWHC 24266-5</strain>
    </source>
</reference>
<accession>A0ACB8UWG5</accession>
<sequence length="664" mass="73145">MFNPVGLFKEIPCPEASRCNLLNCMFSHSYKESTCVKGPEVTKGTRSIVDTNSTIVNEEPLRKKRRINAHHNAKSPSTEAGSHEEQPNNNASHNLVQNDHKRSHLAETKASHSLKPVPQENCQNASKRKVGLPAGPEHQKKPTLAPAVTPPHTLQIKRETLNPRHLSKPPAAHSVRVSILSKLHEAMVLLNNQLRALKDQSKMALVLSDDELVSRALDEEEKAAKESSSIYSNIIKLRIVKLRKMTLAEWEEDILLYLRPKVSRPTIVSPKDLPILTGLDTQGEIAILSRFIASLETQAKAGYVIEPPSYEDIKKAASGSLTSQGWEQCDRCNGRFQVFPGRREDGLLASGGQCTYHHARLIRPPKKKTDHIVGQTEAYFPCCNETVGTSPGCTKAESHVFKVTEVKRLAAVLQFEKTPRQPGKSSLPPVCFDCEMGYTTLGLELIRLTAVTWPEGKRVLDILVRPMGEILDLNSRYSGVRPEHYVNALPYRAGQSFVQTNDGLDGLVLPIVESPAAARSLLFSHLQPETPVIGHAIDNDLNACRIIHPTIVDTVLLYPHPGGLPFRHGLRALAKKYLDRHIQTGGGNLGHDSMEDAKATGDLVRVKVRETWVRLKSLGWKIRDGALVKPEQGKPSSKLATVGVAAPEIGAGAKRTAPDDATER</sequence>
<dbReference type="EMBL" id="JALBCA010000044">
    <property type="protein sequence ID" value="KAI2386822.1"/>
    <property type="molecule type" value="Genomic_DNA"/>
</dbReference>
<comment type="caution">
    <text evidence="1">The sequence shown here is derived from an EMBL/GenBank/DDBJ whole genome shotgun (WGS) entry which is preliminary data.</text>
</comment>
<protein>
    <submittedName>
        <fullName evidence="1">RNA exonuclease 3</fullName>
    </submittedName>
</protein>
<proteinExistence type="predicted"/>
<keyword evidence="1" id="KW-0269">Exonuclease</keyword>